<proteinExistence type="predicted"/>
<protein>
    <submittedName>
        <fullName evidence="2">Cupin domain-containing protein</fullName>
    </submittedName>
</protein>
<dbReference type="InterPro" id="IPR013096">
    <property type="entry name" value="Cupin_2"/>
</dbReference>
<dbReference type="Gene3D" id="2.60.120.10">
    <property type="entry name" value="Jelly Rolls"/>
    <property type="match status" value="1"/>
</dbReference>
<evidence type="ECO:0000313" key="2">
    <source>
        <dbReference type="EMBL" id="QNN51487.1"/>
    </source>
</evidence>
<dbReference type="Proteomes" id="UP000515947">
    <property type="component" value="Chromosome"/>
</dbReference>
<dbReference type="RefSeq" id="WP_187577323.1">
    <property type="nucleotide sequence ID" value="NZ_CP060713.1"/>
</dbReference>
<evidence type="ECO:0000259" key="1">
    <source>
        <dbReference type="Pfam" id="PF07883"/>
    </source>
</evidence>
<dbReference type="InterPro" id="IPR014710">
    <property type="entry name" value="RmlC-like_jellyroll"/>
</dbReference>
<name>A0A7G9R7B2_9ACTN</name>
<gene>
    <name evidence="2" type="ORF">H9L09_12885</name>
</gene>
<sequence length="126" mass="12680">MTQHVPLADTRAVATPAATMRTYAAPSTAPGLPLAVWRTELPAGSAGPLHRIDVDHVVVVVQGTLVAEVDGVRSELPAGDGIVLPAGRPRRLAAGPGADVVTLTSALPGSQAQVGDGDPVAVPWAS</sequence>
<evidence type="ECO:0000313" key="3">
    <source>
        <dbReference type="Proteomes" id="UP000515947"/>
    </source>
</evidence>
<dbReference type="AlphaFoldDB" id="A0A7G9R7B2"/>
<dbReference type="EMBL" id="CP060713">
    <property type="protein sequence ID" value="QNN51487.1"/>
    <property type="molecule type" value="Genomic_DNA"/>
</dbReference>
<dbReference type="InterPro" id="IPR011051">
    <property type="entry name" value="RmlC_Cupin_sf"/>
</dbReference>
<feature type="domain" description="Cupin type-2" evidence="1">
    <location>
        <begin position="38"/>
        <end position="94"/>
    </location>
</feature>
<dbReference type="KEGG" id="nmes:H9L09_12885"/>
<keyword evidence="3" id="KW-1185">Reference proteome</keyword>
<reference evidence="2 3" key="1">
    <citation type="submission" date="2020-08" db="EMBL/GenBank/DDBJ databases">
        <title>Genome sequence of Nocardioides mesophilus KACC 16243T.</title>
        <authorList>
            <person name="Hyun D.-W."/>
            <person name="Bae J.-W."/>
        </authorList>
    </citation>
    <scope>NUCLEOTIDE SEQUENCE [LARGE SCALE GENOMIC DNA]</scope>
    <source>
        <strain evidence="2 3">KACC 16243</strain>
    </source>
</reference>
<dbReference type="SUPFAM" id="SSF51182">
    <property type="entry name" value="RmlC-like cupins"/>
    <property type="match status" value="1"/>
</dbReference>
<dbReference type="Pfam" id="PF07883">
    <property type="entry name" value="Cupin_2"/>
    <property type="match status" value="1"/>
</dbReference>
<accession>A0A7G9R7B2</accession>
<organism evidence="2 3">
    <name type="scientific">Nocardioides mesophilus</name>
    <dbReference type="NCBI Taxonomy" id="433659"/>
    <lineage>
        <taxon>Bacteria</taxon>
        <taxon>Bacillati</taxon>
        <taxon>Actinomycetota</taxon>
        <taxon>Actinomycetes</taxon>
        <taxon>Propionibacteriales</taxon>
        <taxon>Nocardioidaceae</taxon>
        <taxon>Nocardioides</taxon>
    </lineage>
</organism>